<dbReference type="GO" id="GO:0016020">
    <property type="term" value="C:membrane"/>
    <property type="evidence" value="ECO:0007669"/>
    <property type="project" value="UniProtKB-SubCell"/>
</dbReference>
<comment type="similarity">
    <text evidence="6">Belongs to the inorganic phosphate transporter (PiT) (TC 2.A.20) family.</text>
</comment>
<comment type="caution">
    <text evidence="7">The sequence shown here is derived from an EMBL/GenBank/DDBJ whole genome shotgun (WGS) entry which is preliminary data.</text>
</comment>
<feature type="transmembrane region" description="Helical" evidence="6">
    <location>
        <begin position="88"/>
        <end position="117"/>
    </location>
</feature>
<evidence type="ECO:0000256" key="3">
    <source>
        <dbReference type="ARBA" id="ARBA00022692"/>
    </source>
</evidence>
<keyword evidence="8" id="KW-1185">Reference proteome</keyword>
<feature type="transmembrane region" description="Helical" evidence="6">
    <location>
        <begin position="167"/>
        <end position="190"/>
    </location>
</feature>
<reference evidence="7 8" key="1">
    <citation type="submission" date="2019-04" db="EMBL/GenBank/DDBJ databases">
        <authorList>
            <person name="Li J."/>
        </authorList>
    </citation>
    <scope>NUCLEOTIDE SEQUENCE [LARGE SCALE GENOMIC DNA]</scope>
    <source>
        <strain evidence="7 8">CCTCC AB2016182</strain>
    </source>
</reference>
<dbReference type="GO" id="GO:0035435">
    <property type="term" value="P:phosphate ion transmembrane transport"/>
    <property type="evidence" value="ECO:0007669"/>
    <property type="project" value="TreeGrafter"/>
</dbReference>
<dbReference type="Proteomes" id="UP000306223">
    <property type="component" value="Unassembled WGS sequence"/>
</dbReference>
<keyword evidence="4 6" id="KW-1133">Transmembrane helix</keyword>
<keyword evidence="6" id="KW-0592">Phosphate transport</keyword>
<feature type="transmembrane region" description="Helical" evidence="6">
    <location>
        <begin position="379"/>
        <end position="398"/>
    </location>
</feature>
<organism evidence="7 8">
    <name type="scientific">Paracoccus hibiscisoli</name>
    <dbReference type="NCBI Taxonomy" id="2023261"/>
    <lineage>
        <taxon>Bacteria</taxon>
        <taxon>Pseudomonadati</taxon>
        <taxon>Pseudomonadota</taxon>
        <taxon>Alphaproteobacteria</taxon>
        <taxon>Rhodobacterales</taxon>
        <taxon>Paracoccaceae</taxon>
        <taxon>Paracoccus</taxon>
    </lineage>
</organism>
<feature type="transmembrane region" description="Helical" evidence="6">
    <location>
        <begin position="256"/>
        <end position="275"/>
    </location>
</feature>
<evidence type="ECO:0000256" key="5">
    <source>
        <dbReference type="ARBA" id="ARBA00023136"/>
    </source>
</evidence>
<sequence length="478" mass="47806">MTHSPGYRVLDKDLGRIGHAEVAQMHAFRPVWRLGLLVLALVGGLLVAMAVSGAAPGVLAIGAGLVVAAWLGMAIGANDVANSLGPAVGAGAIGLLPGLALVALAGVAGAVLAGGAVSARLAAGIVQLAPVAGDPRAPLVMVAALVAAAIWITMATGIGLPVSTSHSIVGGIAGAGAVAFGLSAVAWGTLAMIASVWVATPVVSGGLAGALLILLRIKVVKAPDRAAAALRWLPPLVGLMVGLFSAYVLLLVNRQLGLSVIVGAAVLPALAGHLLTRRAVRRELAAHPRKPGIKPLLRPALLMAVVILGFAHGANDVGNIAGPLSVILSGQGLSAQIGLVPVLVLVCGGLAIATGTLLFGRRLVHMVGSGITRLNAGRAFCVSLATAVTVLAASGMGLPVSTTHVAVGGVFGVGFAREWLDRRPGSRAEALPADETRRRILVRRSHVVTITAAWLVTLPVTGALGALACMLVLRVAGR</sequence>
<gene>
    <name evidence="7" type="ORF">FA740_07515</name>
</gene>
<evidence type="ECO:0000313" key="7">
    <source>
        <dbReference type="EMBL" id="TJZ85178.1"/>
    </source>
</evidence>
<dbReference type="EMBL" id="SUNH01000009">
    <property type="protein sequence ID" value="TJZ85178.1"/>
    <property type="molecule type" value="Genomic_DNA"/>
</dbReference>
<accession>A0A4V5MTR4</accession>
<dbReference type="GO" id="GO:0005315">
    <property type="term" value="F:phosphate transmembrane transporter activity"/>
    <property type="evidence" value="ECO:0007669"/>
    <property type="project" value="InterPro"/>
</dbReference>
<feature type="transmembrane region" description="Helical" evidence="6">
    <location>
        <begin position="137"/>
        <end position="160"/>
    </location>
</feature>
<evidence type="ECO:0000313" key="8">
    <source>
        <dbReference type="Proteomes" id="UP000306223"/>
    </source>
</evidence>
<comment type="subcellular location">
    <subcellularLocation>
        <location evidence="1 6">Membrane</location>
        <topology evidence="1 6">Multi-pass membrane protein</topology>
    </subcellularLocation>
</comment>
<feature type="transmembrane region" description="Helical" evidence="6">
    <location>
        <begin position="229"/>
        <end position="250"/>
    </location>
</feature>
<feature type="transmembrane region" description="Helical" evidence="6">
    <location>
        <begin position="447"/>
        <end position="473"/>
    </location>
</feature>
<dbReference type="OrthoDB" id="9779554at2"/>
<name>A0A4V5MTR4_9RHOB</name>
<evidence type="ECO:0000256" key="4">
    <source>
        <dbReference type="ARBA" id="ARBA00022989"/>
    </source>
</evidence>
<evidence type="ECO:0000256" key="6">
    <source>
        <dbReference type="RuleBase" id="RU363058"/>
    </source>
</evidence>
<evidence type="ECO:0000256" key="2">
    <source>
        <dbReference type="ARBA" id="ARBA00022448"/>
    </source>
</evidence>
<evidence type="ECO:0000256" key="1">
    <source>
        <dbReference type="ARBA" id="ARBA00004141"/>
    </source>
</evidence>
<keyword evidence="5 6" id="KW-0472">Membrane</keyword>
<keyword evidence="2 6" id="KW-0813">Transport</keyword>
<feature type="transmembrane region" description="Helical" evidence="6">
    <location>
        <begin position="196"/>
        <end position="217"/>
    </location>
</feature>
<dbReference type="AlphaFoldDB" id="A0A4V5MTR4"/>
<feature type="transmembrane region" description="Helical" evidence="6">
    <location>
        <begin position="31"/>
        <end position="51"/>
    </location>
</feature>
<feature type="transmembrane region" description="Helical" evidence="6">
    <location>
        <begin position="57"/>
        <end position="76"/>
    </location>
</feature>
<feature type="transmembrane region" description="Helical" evidence="6">
    <location>
        <begin position="335"/>
        <end position="359"/>
    </location>
</feature>
<protein>
    <recommendedName>
        <fullName evidence="6">Phosphate transporter</fullName>
    </recommendedName>
</protein>
<dbReference type="PANTHER" id="PTHR11101">
    <property type="entry name" value="PHOSPHATE TRANSPORTER"/>
    <property type="match status" value="1"/>
</dbReference>
<feature type="transmembrane region" description="Helical" evidence="6">
    <location>
        <begin position="296"/>
        <end position="315"/>
    </location>
</feature>
<dbReference type="PANTHER" id="PTHR11101:SF80">
    <property type="entry name" value="PHOSPHATE TRANSPORTER"/>
    <property type="match status" value="1"/>
</dbReference>
<dbReference type="RefSeq" id="WP_136856153.1">
    <property type="nucleotide sequence ID" value="NZ_SUNH01000009.1"/>
</dbReference>
<dbReference type="Pfam" id="PF01384">
    <property type="entry name" value="PHO4"/>
    <property type="match status" value="1"/>
</dbReference>
<proteinExistence type="inferred from homology"/>
<dbReference type="InterPro" id="IPR001204">
    <property type="entry name" value="Phos_transporter"/>
</dbReference>
<keyword evidence="3 6" id="KW-0812">Transmembrane</keyword>